<keyword evidence="2" id="KW-0808">Transferase</keyword>
<keyword evidence="3" id="KW-1185">Reference proteome</keyword>
<dbReference type="OrthoDB" id="9797603at2"/>
<dbReference type="EMBL" id="CP017157">
    <property type="protein sequence ID" value="AOP47867.1"/>
    <property type="molecule type" value="Genomic_DNA"/>
</dbReference>
<dbReference type="InterPro" id="IPR011009">
    <property type="entry name" value="Kinase-like_dom_sf"/>
</dbReference>
<protein>
    <submittedName>
        <fullName evidence="2">Phosphotransferase</fullName>
    </submittedName>
</protein>
<proteinExistence type="predicted"/>
<dbReference type="Gene3D" id="3.30.200.20">
    <property type="entry name" value="Phosphorylase Kinase, domain 1"/>
    <property type="match status" value="1"/>
</dbReference>
<dbReference type="KEGG" id="slc:SL103_17890"/>
<organism evidence="2 3">
    <name type="scientific">Streptomyces lydicus</name>
    <dbReference type="NCBI Taxonomy" id="47763"/>
    <lineage>
        <taxon>Bacteria</taxon>
        <taxon>Bacillati</taxon>
        <taxon>Actinomycetota</taxon>
        <taxon>Actinomycetes</taxon>
        <taxon>Kitasatosporales</taxon>
        <taxon>Streptomycetaceae</taxon>
        <taxon>Streptomyces</taxon>
    </lineage>
</organism>
<gene>
    <name evidence="2" type="ORF">SL103_17890</name>
</gene>
<name>A0A1D7VM97_9ACTN</name>
<evidence type="ECO:0000313" key="3">
    <source>
        <dbReference type="Proteomes" id="UP000094094"/>
    </source>
</evidence>
<reference evidence="2 3" key="1">
    <citation type="submission" date="2016-09" db="EMBL/GenBank/DDBJ databases">
        <title>Complete genome sequencing of Streptomyces lydicus 103 and metabolic pathways analysis of antibiotic biosynthesis.</title>
        <authorList>
            <person name="Jia N."/>
            <person name="Ding M.-Z."/>
            <person name="Gao F."/>
            <person name="Yuan Y.-J."/>
        </authorList>
    </citation>
    <scope>NUCLEOTIDE SEQUENCE [LARGE SCALE GENOMIC DNA]</scope>
    <source>
        <strain evidence="2 3">103</strain>
    </source>
</reference>
<sequence>MHADEAAIDLSLVRRLLGAQFPQWADRPLARVDSAGTSNAMYRLGADMVVRLPRVAGAAGDVAKEHRWLPRLAPALPTAVPLPLGKGEPAAGYPFPWSVYSWLAGENPVVGRIAEPGLLAEDLAAFLAALHGVDPAGGPPSYRSEPLVARDAATRDALGALPGEVDAGAATAVWQAALRAPERSGPAVWIHADLQPGNLLTTGGRLGAVIDFGCLGVGDPAVDLIVAWYVLPAAGRRVLRAAVAADDAAWARGRGWALSVALMELRYYRDTNPRMAAIARHVLRELLAGDGVDAG</sequence>
<accession>A0A1D7VM97</accession>
<dbReference type="PANTHER" id="PTHR21310">
    <property type="entry name" value="AMINOGLYCOSIDE PHOSPHOTRANSFERASE-RELATED-RELATED"/>
    <property type="match status" value="1"/>
</dbReference>
<dbReference type="InterPro" id="IPR002575">
    <property type="entry name" value="Aminoglycoside_PTrfase"/>
</dbReference>
<dbReference type="Pfam" id="PF01636">
    <property type="entry name" value="APH"/>
    <property type="match status" value="1"/>
</dbReference>
<evidence type="ECO:0000259" key="1">
    <source>
        <dbReference type="Pfam" id="PF01636"/>
    </source>
</evidence>
<dbReference type="Gene3D" id="3.90.1200.10">
    <property type="match status" value="1"/>
</dbReference>
<dbReference type="CDD" id="cd05155">
    <property type="entry name" value="APH_ChoK_like_1"/>
    <property type="match status" value="1"/>
</dbReference>
<feature type="domain" description="Aminoglycoside phosphotransferase" evidence="1">
    <location>
        <begin position="32"/>
        <end position="256"/>
    </location>
</feature>
<dbReference type="AlphaFoldDB" id="A0A1D7VM97"/>
<evidence type="ECO:0000313" key="2">
    <source>
        <dbReference type="EMBL" id="AOP47867.1"/>
    </source>
</evidence>
<dbReference type="PANTHER" id="PTHR21310:SF42">
    <property type="entry name" value="BIFUNCTIONAL AAC_APH"/>
    <property type="match status" value="1"/>
</dbReference>
<dbReference type="Proteomes" id="UP000094094">
    <property type="component" value="Chromosome"/>
</dbReference>
<dbReference type="InterPro" id="IPR051678">
    <property type="entry name" value="AGP_Transferase"/>
</dbReference>
<dbReference type="SUPFAM" id="SSF56112">
    <property type="entry name" value="Protein kinase-like (PK-like)"/>
    <property type="match status" value="1"/>
</dbReference>
<dbReference type="RefSeq" id="WP_069570010.1">
    <property type="nucleotide sequence ID" value="NZ_CP017157.1"/>
</dbReference>
<dbReference type="GO" id="GO:0016740">
    <property type="term" value="F:transferase activity"/>
    <property type="evidence" value="ECO:0007669"/>
    <property type="project" value="UniProtKB-KW"/>
</dbReference>